<dbReference type="Pfam" id="PF11376">
    <property type="entry name" value="DUF3179"/>
    <property type="match status" value="1"/>
</dbReference>
<reference evidence="1 2" key="1">
    <citation type="submission" date="2018-08" db="EMBL/GenBank/DDBJ databases">
        <title>Draft genome sequence of Psychrilyobacter sp. strain SD5 isolated from Black Sea water.</title>
        <authorList>
            <person name="Yadav S."/>
            <person name="Villanueva L."/>
            <person name="Damste J.S.S."/>
        </authorList>
    </citation>
    <scope>NUCLEOTIDE SEQUENCE [LARGE SCALE GENOMIC DNA]</scope>
    <source>
        <strain evidence="1 2">SD5</strain>
    </source>
</reference>
<proteinExistence type="predicted"/>
<dbReference type="EMBL" id="QUAJ01000014">
    <property type="protein sequence ID" value="REI40957.1"/>
    <property type="molecule type" value="Genomic_DNA"/>
</dbReference>
<gene>
    <name evidence="1" type="ORF">DYH56_09005</name>
</gene>
<accession>A0ABX9KGD9</accession>
<protein>
    <submittedName>
        <fullName evidence="1">DUF3179 domain-containing protein</fullName>
    </submittedName>
</protein>
<evidence type="ECO:0000313" key="1">
    <source>
        <dbReference type="EMBL" id="REI40957.1"/>
    </source>
</evidence>
<dbReference type="Proteomes" id="UP000263486">
    <property type="component" value="Unassembled WGS sequence"/>
</dbReference>
<organism evidence="1 2">
    <name type="scientific">Psychrilyobacter piezotolerans</name>
    <dbReference type="NCBI Taxonomy" id="2293438"/>
    <lineage>
        <taxon>Bacteria</taxon>
        <taxon>Fusobacteriati</taxon>
        <taxon>Fusobacteriota</taxon>
        <taxon>Fusobacteriia</taxon>
        <taxon>Fusobacteriales</taxon>
        <taxon>Fusobacteriaceae</taxon>
        <taxon>Psychrilyobacter</taxon>
    </lineage>
</organism>
<evidence type="ECO:0000313" key="2">
    <source>
        <dbReference type="Proteomes" id="UP000263486"/>
    </source>
</evidence>
<comment type="caution">
    <text evidence="1">The sequence shown here is derived from an EMBL/GenBank/DDBJ whole genome shotgun (WGS) entry which is preliminary data.</text>
</comment>
<dbReference type="InterPro" id="IPR021516">
    <property type="entry name" value="DUF3179"/>
</dbReference>
<keyword evidence="2" id="KW-1185">Reference proteome</keyword>
<sequence>MIILLKLCIFIFYSIITFGYSFEELNKNILSGGVPRDGIPAIGAPEYIRVEDGKKIMRDGDIVFLWEGDDFIKIIPQKILVWHEIINDKVGGREVAITYCPLTSTVIGYKISGTTMGVSGKLLNSNLVMYDRKTKSLWPQIMGVSIEGKRKGEELEQFPLVWTTWERAKKKYPDAYVLSQKTGAIRNYQRDPYGNFSDKNSYYNKGGSFFPLMAKSDRLSPKTVVRGLAGEESQAAVSWYEVKRKKIVNIDIKEIKAVLFYDEELNTVRGFSRIFEGDELKFEMTDGKIVDDVKKRVWNYKGESGKHYLDHYKGMDAFWFAWYAFYPDTAVGDSSDKFE</sequence>
<name>A0ABX9KGD9_9FUSO</name>